<feature type="transmembrane region" description="Helical" evidence="10">
    <location>
        <begin position="554"/>
        <end position="580"/>
    </location>
</feature>
<name>A0AAV9HFM8_9PEZI</name>
<evidence type="ECO:0000256" key="1">
    <source>
        <dbReference type="ARBA" id="ARBA00004141"/>
    </source>
</evidence>
<dbReference type="GO" id="GO:0016887">
    <property type="term" value="F:ATP hydrolysis activity"/>
    <property type="evidence" value="ECO:0007669"/>
    <property type="project" value="InterPro"/>
</dbReference>
<dbReference type="Pfam" id="PF06422">
    <property type="entry name" value="PDR_CDR"/>
    <property type="match status" value="1"/>
</dbReference>
<feature type="transmembrane region" description="Helical" evidence="10">
    <location>
        <begin position="1313"/>
        <end position="1337"/>
    </location>
</feature>
<keyword evidence="8 10" id="KW-0472">Membrane</keyword>
<dbReference type="PANTHER" id="PTHR19241">
    <property type="entry name" value="ATP-BINDING CASSETTE TRANSPORTER"/>
    <property type="match status" value="1"/>
</dbReference>
<dbReference type="InterPro" id="IPR034003">
    <property type="entry name" value="ABCG_PDR_2"/>
</dbReference>
<comment type="caution">
    <text evidence="12">The sequence shown here is derived from an EMBL/GenBank/DDBJ whole genome shotgun (WGS) entry which is preliminary data.</text>
</comment>
<keyword evidence="4 10" id="KW-0812">Transmembrane</keyword>
<feature type="domain" description="ABC transporter" evidence="11">
    <location>
        <begin position="110"/>
        <end position="361"/>
    </location>
</feature>
<evidence type="ECO:0000259" key="11">
    <source>
        <dbReference type="PROSITE" id="PS50893"/>
    </source>
</evidence>
<evidence type="ECO:0000256" key="4">
    <source>
        <dbReference type="ARBA" id="ARBA00022692"/>
    </source>
</evidence>
<evidence type="ECO:0000256" key="8">
    <source>
        <dbReference type="ARBA" id="ARBA00023136"/>
    </source>
</evidence>
<dbReference type="Gene3D" id="3.40.50.300">
    <property type="entry name" value="P-loop containing nucleotide triphosphate hydrolases"/>
    <property type="match status" value="2"/>
</dbReference>
<feature type="domain" description="ABC transporter" evidence="11">
    <location>
        <begin position="820"/>
        <end position="1063"/>
    </location>
</feature>
<evidence type="ECO:0000313" key="13">
    <source>
        <dbReference type="Proteomes" id="UP001321749"/>
    </source>
</evidence>
<feature type="transmembrane region" description="Helical" evidence="10">
    <location>
        <begin position="513"/>
        <end position="533"/>
    </location>
</feature>
<evidence type="ECO:0000256" key="9">
    <source>
        <dbReference type="SAM" id="MobiDB-lite"/>
    </source>
</evidence>
<feature type="transmembrane region" description="Helical" evidence="10">
    <location>
        <begin position="1278"/>
        <end position="1301"/>
    </location>
</feature>
<feature type="transmembrane region" description="Helical" evidence="10">
    <location>
        <begin position="1195"/>
        <end position="1215"/>
    </location>
</feature>
<dbReference type="GO" id="GO:0140359">
    <property type="term" value="F:ABC-type transporter activity"/>
    <property type="evidence" value="ECO:0007669"/>
    <property type="project" value="InterPro"/>
</dbReference>
<dbReference type="SMART" id="SM00382">
    <property type="entry name" value="AAA"/>
    <property type="match status" value="2"/>
</dbReference>
<feature type="transmembrane region" description="Helical" evidence="10">
    <location>
        <begin position="473"/>
        <end position="493"/>
    </location>
</feature>
<dbReference type="PROSITE" id="PS50893">
    <property type="entry name" value="ABC_TRANSPORTER_2"/>
    <property type="match status" value="2"/>
</dbReference>
<evidence type="ECO:0000256" key="5">
    <source>
        <dbReference type="ARBA" id="ARBA00022741"/>
    </source>
</evidence>
<evidence type="ECO:0000256" key="3">
    <source>
        <dbReference type="ARBA" id="ARBA00022448"/>
    </source>
</evidence>
<sequence>MTSGRDETADYHDYQPIGFEGVRSLSGRAPWRDSKLSQDHLILKLTSVNPAVDPSAPTFDFDQWSRTVASLRAQLGVTAPPRSGFCFQNLTVRGGGSTIAYQDTVWTWFTSLFDLRNLRRKERQTILHRLDGVLGRGELLLVLGLPGSGCTTFLKTVAGQTHDLDLDSESILEYRGIPHQVMSSRFMGELVYAQETDQHFPYLTVEQTLEFAAAMRTPRTRLPGVTRADRISHVVEVMLAIFGLSQSRGTIVGNDYVRGVSGGERKRVSIAEAALAEVAVSAWDNATRGLDAGSAFSFIHRLRTLSDFSGSCTAAALYQSSQAMFDQFDKVLVLYQGREIFFGPAASASQYFEQMGWRRRPRQTTGDFLTAVTNPSAREARQGLEGHVMPETPEDFEKHWRASQIYADLQAEIHRYRQETSPGGNAARRELDEARAKVKERFMLSRAPQMVSFPRQTKICAKRAYRQLLNDRASTFTALGGEVVIALVVGSMFHGSLGPGSGTTDSLFSRGSVLFFSVLLNVLVAMTDMHSVYERREVVRRQASCALYRPSAEALASVLVDFPVKLCIATCFNIILYFLAGLETTAGQFFTFFLLVFVATLAMSMVFRTIASATKTLAQAMAAAGLLILALITYTGFVLPAPNMPPWFKWISYLNPLAYAFEALLVNEVHGSVYPCAGLVPSYPNMEGSTFVCPVVGAVAGQTYVSGDAWLDSAYGYSHSHLWRNLGIVLGFMFFFLFTCMLASELNAKSSGASNALVFLRGRAGQLGTALKGKRRADDVESLTAASTVPSSSSPLAGARSLNSKAPPPAAAPASQGETFSWQNVCLDIKTKEGSRRLLDNVSGWVRPGTLTALMGVSGAGKTTLLDSLAQRISSGSLSGEFLMGGRPITASFGADAAYVQQQDVHLETSTVREALRFSAMLRQDVGVPEREKLAYVEDIIDRLGMEDFADAVVGVPGKGLNLEQRKRLSIGVELAAKPSAVLFLDEPTSGLDSQSSETIVALLRKLAAGGLSVLCTIHQPSAMLFQQFDRLLLMARGGRATYFGDIGENAETVIGYFNRHGPSRSCPDAENPAEYLLDVIGATGAAAPDWPRLWGESEEAKHVADELERIRNAGPQHNWQMGGDGAQSGSRRGHGAYTVPLAAQFPTVFLRVLQQYWRSPGYIFSKFTLGIACSLFIALSFFRRGATTMLDVQNAIFSVLMVCATFNTVAQQVMPNLVLQRAVYEVRERHSNMYSWAVLMLANILTEIAYHVVLGVVSFAIYNYAVFGVRSPEDQGLVLLFFVQFYVLAGTFAQMVIAPLPNATTAGRVTTILFAMMVLFAGVFQTPSALPGFWIFMYRVSPMTYMVGGIAVSGLAGEPVTCSDEEVAVFQPPSGDSCASYLGPYLGSGGSLGKLLNPDAMADCSYCPLQTTSQALARFGMHYSDRWFDWAVGFAYIVFNICCVFLFYYLFRIRVWGGWIRKLVQKKREKAARA</sequence>
<feature type="region of interest" description="Disordered" evidence="9">
    <location>
        <begin position="782"/>
        <end position="817"/>
    </location>
</feature>
<keyword evidence="6" id="KW-0067">ATP-binding</keyword>
<feature type="transmembrane region" description="Helical" evidence="10">
    <location>
        <begin position="1164"/>
        <end position="1183"/>
    </location>
</feature>
<reference evidence="12" key="2">
    <citation type="submission" date="2023-06" db="EMBL/GenBank/DDBJ databases">
        <authorList>
            <consortium name="Lawrence Berkeley National Laboratory"/>
            <person name="Mondo S.J."/>
            <person name="Hensen N."/>
            <person name="Bonometti L."/>
            <person name="Westerberg I."/>
            <person name="Brannstrom I.O."/>
            <person name="Guillou S."/>
            <person name="Cros-Aarteil S."/>
            <person name="Calhoun S."/>
            <person name="Haridas S."/>
            <person name="Kuo A."/>
            <person name="Pangilinan J."/>
            <person name="Riley R."/>
            <person name="Labutti K."/>
            <person name="Andreopoulos B."/>
            <person name="Lipzen A."/>
            <person name="Chen C."/>
            <person name="Yanf M."/>
            <person name="Daum C."/>
            <person name="Ng V."/>
            <person name="Clum A."/>
            <person name="Steindorff A."/>
            <person name="Ohm R."/>
            <person name="Martin F."/>
            <person name="Silar P."/>
            <person name="Natvig D."/>
            <person name="Lalanne C."/>
            <person name="Gautier V."/>
            <person name="Ament-Velasquez S.L."/>
            <person name="Kruys A."/>
            <person name="Hutchinson M.I."/>
            <person name="Powell A.J."/>
            <person name="Barry K."/>
            <person name="Miller A.N."/>
            <person name="Grigoriev I.V."/>
            <person name="Debuchy R."/>
            <person name="Gladieux P."/>
            <person name="Thoren M.H."/>
            <person name="Johannesson H."/>
        </authorList>
    </citation>
    <scope>NUCLEOTIDE SEQUENCE</scope>
    <source>
        <strain evidence="12">PSN324</strain>
    </source>
</reference>
<feature type="transmembrane region" description="Helical" evidence="10">
    <location>
        <begin position="586"/>
        <end position="607"/>
    </location>
</feature>
<dbReference type="Pfam" id="PF14510">
    <property type="entry name" value="ABC_trans_N"/>
    <property type="match status" value="1"/>
</dbReference>
<gene>
    <name evidence="12" type="ORF">QBC42DRAFT_341159</name>
</gene>
<dbReference type="GO" id="GO:0016020">
    <property type="term" value="C:membrane"/>
    <property type="evidence" value="ECO:0007669"/>
    <property type="project" value="UniProtKB-SubCell"/>
</dbReference>
<feature type="transmembrane region" description="Helical" evidence="10">
    <location>
        <begin position="722"/>
        <end position="743"/>
    </location>
</feature>
<dbReference type="SUPFAM" id="SSF52540">
    <property type="entry name" value="P-loop containing nucleoside triphosphate hydrolases"/>
    <property type="match status" value="2"/>
</dbReference>
<dbReference type="Proteomes" id="UP001321749">
    <property type="component" value="Unassembled WGS sequence"/>
</dbReference>
<keyword evidence="7 10" id="KW-1133">Transmembrane helix</keyword>
<evidence type="ECO:0000256" key="7">
    <source>
        <dbReference type="ARBA" id="ARBA00022989"/>
    </source>
</evidence>
<organism evidence="12 13">
    <name type="scientific">Cladorrhinum samala</name>
    <dbReference type="NCBI Taxonomy" id="585594"/>
    <lineage>
        <taxon>Eukaryota</taxon>
        <taxon>Fungi</taxon>
        <taxon>Dikarya</taxon>
        <taxon>Ascomycota</taxon>
        <taxon>Pezizomycotina</taxon>
        <taxon>Sordariomycetes</taxon>
        <taxon>Sordariomycetidae</taxon>
        <taxon>Sordariales</taxon>
        <taxon>Podosporaceae</taxon>
        <taxon>Cladorrhinum</taxon>
    </lineage>
</organism>
<dbReference type="Pfam" id="PF00005">
    <property type="entry name" value="ABC_tran"/>
    <property type="match status" value="2"/>
</dbReference>
<accession>A0AAV9HFM8</accession>
<evidence type="ECO:0000256" key="6">
    <source>
        <dbReference type="ARBA" id="ARBA00022840"/>
    </source>
</evidence>
<dbReference type="GO" id="GO:0005524">
    <property type="term" value="F:ATP binding"/>
    <property type="evidence" value="ECO:0007669"/>
    <property type="project" value="UniProtKB-KW"/>
</dbReference>
<dbReference type="InterPro" id="IPR029481">
    <property type="entry name" value="ABC_trans_N"/>
</dbReference>
<dbReference type="PROSITE" id="PS00211">
    <property type="entry name" value="ABC_TRANSPORTER_1"/>
    <property type="match status" value="1"/>
</dbReference>
<feature type="compositionally biased region" description="Low complexity" evidence="9">
    <location>
        <begin position="782"/>
        <end position="796"/>
    </location>
</feature>
<protein>
    <submittedName>
        <fullName evidence="12">ABC-2 type transporter-domain-containing protein</fullName>
    </submittedName>
</protein>
<dbReference type="CDD" id="cd03232">
    <property type="entry name" value="ABCG_PDR_domain2"/>
    <property type="match status" value="1"/>
</dbReference>
<comment type="similarity">
    <text evidence="2">Belongs to the ABC transporter superfamily. ABCG family. PDR (TC 3.A.1.205) subfamily.</text>
</comment>
<reference evidence="12" key="1">
    <citation type="journal article" date="2023" name="Mol. Phylogenet. Evol.">
        <title>Genome-scale phylogeny and comparative genomics of the fungal order Sordariales.</title>
        <authorList>
            <person name="Hensen N."/>
            <person name="Bonometti L."/>
            <person name="Westerberg I."/>
            <person name="Brannstrom I.O."/>
            <person name="Guillou S."/>
            <person name="Cros-Aarteil S."/>
            <person name="Calhoun S."/>
            <person name="Haridas S."/>
            <person name="Kuo A."/>
            <person name="Mondo S."/>
            <person name="Pangilinan J."/>
            <person name="Riley R."/>
            <person name="LaButti K."/>
            <person name="Andreopoulos B."/>
            <person name="Lipzen A."/>
            <person name="Chen C."/>
            <person name="Yan M."/>
            <person name="Daum C."/>
            <person name="Ng V."/>
            <person name="Clum A."/>
            <person name="Steindorff A."/>
            <person name="Ohm R.A."/>
            <person name="Martin F."/>
            <person name="Silar P."/>
            <person name="Natvig D.O."/>
            <person name="Lalanne C."/>
            <person name="Gautier V."/>
            <person name="Ament-Velasquez S.L."/>
            <person name="Kruys A."/>
            <person name="Hutchinson M.I."/>
            <person name="Powell A.J."/>
            <person name="Barry K."/>
            <person name="Miller A.N."/>
            <person name="Grigoriev I.V."/>
            <person name="Debuchy R."/>
            <person name="Gladieux P."/>
            <person name="Hiltunen Thoren M."/>
            <person name="Johannesson H."/>
        </authorList>
    </citation>
    <scope>NUCLEOTIDE SEQUENCE</scope>
    <source>
        <strain evidence="12">PSN324</strain>
    </source>
</reference>
<dbReference type="Pfam" id="PF01061">
    <property type="entry name" value="ABC2_membrane"/>
    <property type="match status" value="2"/>
</dbReference>
<dbReference type="EMBL" id="MU865077">
    <property type="protein sequence ID" value="KAK4458242.1"/>
    <property type="molecule type" value="Genomic_DNA"/>
</dbReference>
<proteinExistence type="inferred from homology"/>
<feature type="transmembrane region" description="Helical" evidence="10">
    <location>
        <begin position="619"/>
        <end position="639"/>
    </location>
</feature>
<dbReference type="InterPro" id="IPR003593">
    <property type="entry name" value="AAA+_ATPase"/>
</dbReference>
<dbReference type="InterPro" id="IPR017871">
    <property type="entry name" value="ABC_transporter-like_CS"/>
</dbReference>
<evidence type="ECO:0000256" key="2">
    <source>
        <dbReference type="ARBA" id="ARBA00006012"/>
    </source>
</evidence>
<dbReference type="InterPro" id="IPR003439">
    <property type="entry name" value="ABC_transporter-like_ATP-bd"/>
</dbReference>
<dbReference type="InterPro" id="IPR043926">
    <property type="entry name" value="ABCG_dom"/>
</dbReference>
<feature type="transmembrane region" description="Helical" evidence="10">
    <location>
        <begin position="1428"/>
        <end position="1452"/>
    </location>
</feature>
<evidence type="ECO:0000256" key="10">
    <source>
        <dbReference type="SAM" id="Phobius"/>
    </source>
</evidence>
<keyword evidence="13" id="KW-1185">Reference proteome</keyword>
<evidence type="ECO:0000313" key="12">
    <source>
        <dbReference type="EMBL" id="KAK4458242.1"/>
    </source>
</evidence>
<dbReference type="InterPro" id="IPR010929">
    <property type="entry name" value="PDR_CDR_ABC"/>
</dbReference>
<comment type="subcellular location">
    <subcellularLocation>
        <location evidence="1">Membrane</location>
        <topology evidence="1">Multi-pass membrane protein</topology>
    </subcellularLocation>
</comment>
<keyword evidence="5" id="KW-0547">Nucleotide-binding</keyword>
<dbReference type="InterPro" id="IPR013525">
    <property type="entry name" value="ABC2_TM"/>
</dbReference>
<dbReference type="InterPro" id="IPR027417">
    <property type="entry name" value="P-loop_NTPase"/>
</dbReference>
<feature type="transmembrane region" description="Helical" evidence="10">
    <location>
        <begin position="1235"/>
        <end position="1266"/>
    </location>
</feature>
<dbReference type="FunFam" id="3.40.50.300:FF:000054">
    <property type="entry name" value="ABC multidrug transporter atrF"/>
    <property type="match status" value="1"/>
</dbReference>
<dbReference type="Pfam" id="PF19055">
    <property type="entry name" value="ABC2_membrane_7"/>
    <property type="match status" value="1"/>
</dbReference>
<keyword evidence="3" id="KW-0813">Transport</keyword>